<protein>
    <submittedName>
        <fullName evidence="4">Diacetyl reductase</fullName>
    </submittedName>
</protein>
<dbReference type="PANTHER" id="PTHR42760">
    <property type="entry name" value="SHORT-CHAIN DEHYDROGENASES/REDUCTASES FAMILY MEMBER"/>
    <property type="match status" value="1"/>
</dbReference>
<gene>
    <name evidence="4" type="ORF">AS189_18160</name>
</gene>
<dbReference type="InterPro" id="IPR036291">
    <property type="entry name" value="NAD(P)-bd_dom_sf"/>
</dbReference>
<dbReference type="InterPro" id="IPR020904">
    <property type="entry name" value="Sc_DH/Rdtase_CS"/>
</dbReference>
<dbReference type="FunFam" id="3.40.50.720:FF:000084">
    <property type="entry name" value="Short-chain dehydrogenase reductase"/>
    <property type="match status" value="1"/>
</dbReference>
<dbReference type="GO" id="GO:0016616">
    <property type="term" value="F:oxidoreductase activity, acting on the CH-OH group of donors, NAD or NADP as acceptor"/>
    <property type="evidence" value="ECO:0007669"/>
    <property type="project" value="TreeGrafter"/>
</dbReference>
<reference evidence="5" key="1">
    <citation type="submission" date="2015-11" db="EMBL/GenBank/DDBJ databases">
        <authorList>
            <person name="Kumar R."/>
            <person name="Singh D."/>
            <person name="Swarnkar M.K."/>
            <person name="Singh A.K."/>
            <person name="Kumar S."/>
        </authorList>
    </citation>
    <scope>NUCLEOTIDE SEQUENCE [LARGE SCALE GENOMIC DNA]</scope>
    <source>
        <strain evidence="5">ERGS4:06</strain>
    </source>
</reference>
<name>A0A0S2M3J0_9MICC</name>
<dbReference type="PRINTS" id="PR00080">
    <property type="entry name" value="SDRFAMILY"/>
</dbReference>
<keyword evidence="2" id="KW-0560">Oxidoreductase</keyword>
<sequence length="262" mass="27629">MEASTSRVALITGAGRGIGRAIAERLAEDGNDIIVADIPGAQENIDAVVAAVEQRGRRAVGVTGDVSNPEDIERMIQEGTDALGDLSVFIANAGIAQVEEILDVKPEALDRMIDVNLKGVFYSYQSAARRFIAQGTSGKIIAAASIVAFRPFPVLASYSATKWAVRGLTQAAAMEFAKHNITVNAYAPGVVGTAMWELIDEKLTERDGTPRGSALQSQVANILAGRVSEPEDVAKLVSYLSGPDSDHMTGQTVLIDGGINFS</sequence>
<reference evidence="4 5" key="2">
    <citation type="journal article" date="2016" name="J. Biotechnol.">
        <title>Complete genome sequence of Arthrobacter alpinus ERGS4:06, a yellow pigmented bacterium tolerant to cold and radiations isolated from Sikkim Himalaya.</title>
        <authorList>
            <person name="Kumar R."/>
            <person name="Singh D."/>
            <person name="Swarnkar M.K."/>
            <person name="Singh A.K."/>
            <person name="Kumar S."/>
        </authorList>
    </citation>
    <scope>NUCLEOTIDE SEQUENCE [LARGE SCALE GENOMIC DNA]</scope>
    <source>
        <strain evidence="4 5">ERGS4:06</strain>
    </source>
</reference>
<proteinExistence type="inferred from homology"/>
<dbReference type="Proteomes" id="UP000059574">
    <property type="component" value="Chromosome"/>
</dbReference>
<dbReference type="AlphaFoldDB" id="A0A0S2M3J0"/>
<evidence type="ECO:0000256" key="3">
    <source>
        <dbReference type="RuleBase" id="RU000363"/>
    </source>
</evidence>
<dbReference type="InterPro" id="IPR002347">
    <property type="entry name" value="SDR_fam"/>
</dbReference>
<dbReference type="Pfam" id="PF00106">
    <property type="entry name" value="adh_short"/>
    <property type="match status" value="1"/>
</dbReference>
<dbReference type="SUPFAM" id="SSF51735">
    <property type="entry name" value="NAD(P)-binding Rossmann-fold domains"/>
    <property type="match status" value="1"/>
</dbReference>
<dbReference type="GO" id="GO:0006633">
    <property type="term" value="P:fatty acid biosynthetic process"/>
    <property type="evidence" value="ECO:0007669"/>
    <property type="project" value="TreeGrafter"/>
</dbReference>
<accession>A0A0S2M3J0</accession>
<dbReference type="GO" id="GO:0048038">
    <property type="term" value="F:quinone binding"/>
    <property type="evidence" value="ECO:0007669"/>
    <property type="project" value="TreeGrafter"/>
</dbReference>
<evidence type="ECO:0000256" key="1">
    <source>
        <dbReference type="ARBA" id="ARBA00006484"/>
    </source>
</evidence>
<dbReference type="PROSITE" id="PS00061">
    <property type="entry name" value="ADH_SHORT"/>
    <property type="match status" value="1"/>
</dbReference>
<evidence type="ECO:0000256" key="2">
    <source>
        <dbReference type="ARBA" id="ARBA00023002"/>
    </source>
</evidence>
<organism evidence="4 5">
    <name type="scientific">Arthrobacter alpinus</name>
    <dbReference type="NCBI Taxonomy" id="656366"/>
    <lineage>
        <taxon>Bacteria</taxon>
        <taxon>Bacillati</taxon>
        <taxon>Actinomycetota</taxon>
        <taxon>Actinomycetes</taxon>
        <taxon>Micrococcales</taxon>
        <taxon>Micrococcaceae</taxon>
        <taxon>Arthrobacter</taxon>
    </lineage>
</organism>
<evidence type="ECO:0000313" key="5">
    <source>
        <dbReference type="Proteomes" id="UP000059574"/>
    </source>
</evidence>
<comment type="similarity">
    <text evidence="1 3">Belongs to the short-chain dehydrogenases/reductases (SDR) family.</text>
</comment>
<dbReference type="PRINTS" id="PR00081">
    <property type="entry name" value="GDHRDH"/>
</dbReference>
<dbReference type="PANTHER" id="PTHR42760:SF121">
    <property type="entry name" value="3-OXOACYL-(ACYL-CARRIER-PROTEIN) REDUCTASE"/>
    <property type="match status" value="1"/>
</dbReference>
<dbReference type="OrthoDB" id="517007at2"/>
<dbReference type="RefSeq" id="WP_062292149.1">
    <property type="nucleotide sequence ID" value="NZ_CP013200.1"/>
</dbReference>
<evidence type="ECO:0000313" key="4">
    <source>
        <dbReference type="EMBL" id="ALO68059.1"/>
    </source>
</evidence>
<dbReference type="Gene3D" id="3.40.50.720">
    <property type="entry name" value="NAD(P)-binding Rossmann-like Domain"/>
    <property type="match status" value="1"/>
</dbReference>
<dbReference type="EMBL" id="CP013200">
    <property type="protein sequence ID" value="ALO68059.1"/>
    <property type="molecule type" value="Genomic_DNA"/>
</dbReference>